<dbReference type="AlphaFoldDB" id="A0AB33IW07"/>
<sequence>MNNSNRKLLTAAGISLLLSVPTTTVWAQDVKVEQRYLTVVPDNTTNYITKRHPENERLFRSDAVDKKIKEVQKLLAGNPKLAWMFGNCFPNTLETTVHYSNASGDDDTFVYTGDIHAMWLRDSGAQVWPYVQLAKKDKKLAKMIRGVILRQFKCINIDPYANAFNPGPTGDGWQDDATDMKKEVYERKYEIDSLCYPIRLAYYYWLMTGDSSIFGAEWQAAIANVLKTFKEQQRKNDRGPYHFFRVTDRTYDTVGWEGYGAPVKPVGLIASVFRPSDDATTYPFLIPSNFMAVSSLRKSAEILTKVNKDEATAKACIDLADEVETALKKYAVYDHPKYGKIYAFEVDGFGNHLLADDANVPSLLGMGYLGDVSLDDPIYQNTRRFVWSEDNPWFFRGKAGEGIGGPHVGLNMVWPMSIMMKAFTSKDDAEISECMRMLLTTDAGTGFIHESFNKDDAKDYSRAWFAWQNTLFGELVLKLIDDGKTDVLVNCLNTK</sequence>
<dbReference type="SUPFAM" id="SSF48208">
    <property type="entry name" value="Six-hairpin glycosidases"/>
    <property type="match status" value="1"/>
</dbReference>
<dbReference type="EMBL" id="AP035785">
    <property type="protein sequence ID" value="BFO71786.1"/>
    <property type="molecule type" value="Genomic_DNA"/>
</dbReference>
<name>A0AB33IW07_9BACT</name>
<dbReference type="InterPro" id="IPR008313">
    <property type="entry name" value="GH125"/>
</dbReference>
<protein>
    <submittedName>
        <fullName evidence="2">Glycoside hydrolase family 125 protein</fullName>
    </submittedName>
</protein>
<dbReference type="SMART" id="SM01149">
    <property type="entry name" value="DUF1237"/>
    <property type="match status" value="1"/>
</dbReference>
<dbReference type="GO" id="GO:0005975">
    <property type="term" value="P:carbohydrate metabolic process"/>
    <property type="evidence" value="ECO:0007669"/>
    <property type="project" value="InterPro"/>
</dbReference>
<dbReference type="Pfam" id="PF06824">
    <property type="entry name" value="Glyco_hydro_125"/>
    <property type="match status" value="1"/>
</dbReference>
<gene>
    <name evidence="2" type="ORF">GTC17253_17520</name>
</gene>
<organism evidence="2">
    <name type="scientific">Prevotella sp. GTC17253</name>
    <dbReference type="NCBI Taxonomy" id="3236793"/>
    <lineage>
        <taxon>Bacteria</taxon>
        <taxon>Pseudomonadati</taxon>
        <taxon>Bacteroidota</taxon>
        <taxon>Bacteroidia</taxon>
        <taxon>Bacteroidales</taxon>
        <taxon>Prevotellaceae</taxon>
        <taxon>Prevotella</taxon>
    </lineage>
</organism>
<reference evidence="2" key="1">
    <citation type="submission" date="2024-07" db="EMBL/GenBank/DDBJ databases">
        <title>Complete genome sequence of Prevotella sp. YM-2024 GTC17253.</title>
        <authorList>
            <person name="Hayashi M."/>
            <person name="Muto Y."/>
            <person name="Tanaka K."/>
            <person name="Niwa H."/>
        </authorList>
    </citation>
    <scope>NUCLEOTIDE SEQUENCE</scope>
    <source>
        <strain evidence="2">GTC17253</strain>
    </source>
</reference>
<keyword evidence="1" id="KW-0732">Signal</keyword>
<dbReference type="PIRSF" id="PIRSF028846">
    <property type="entry name" value="UCP028846"/>
    <property type="match status" value="1"/>
</dbReference>
<dbReference type="PANTHER" id="PTHR31047">
    <property type="entry name" value="MEIOTICALLY UP-REGULATED GENE 157 PROTEIN"/>
    <property type="match status" value="1"/>
</dbReference>
<keyword evidence="2" id="KW-0378">Hydrolase</keyword>
<feature type="chain" id="PRO_5044273921" evidence="1">
    <location>
        <begin position="28"/>
        <end position="495"/>
    </location>
</feature>
<accession>A0AB33IW07</accession>
<evidence type="ECO:0000313" key="2">
    <source>
        <dbReference type="EMBL" id="BFO71786.1"/>
    </source>
</evidence>
<dbReference type="Gene3D" id="1.50.10.10">
    <property type="match status" value="1"/>
</dbReference>
<dbReference type="PANTHER" id="PTHR31047:SF0">
    <property type="entry name" value="MEIOTICALLY UP-REGULATED GENE 157 PROTEIN"/>
    <property type="match status" value="1"/>
</dbReference>
<evidence type="ECO:0000256" key="1">
    <source>
        <dbReference type="SAM" id="SignalP"/>
    </source>
</evidence>
<dbReference type="InterPro" id="IPR012341">
    <property type="entry name" value="6hp_glycosidase-like_sf"/>
</dbReference>
<proteinExistence type="predicted"/>
<dbReference type="GO" id="GO:0016787">
    <property type="term" value="F:hydrolase activity"/>
    <property type="evidence" value="ECO:0007669"/>
    <property type="project" value="UniProtKB-KW"/>
</dbReference>
<feature type="signal peptide" evidence="1">
    <location>
        <begin position="1"/>
        <end position="27"/>
    </location>
</feature>
<dbReference type="InterPro" id="IPR008928">
    <property type="entry name" value="6-hairpin_glycosidase_sf"/>
</dbReference>